<sequence length="67" mass="7737">MPNQPQDRPIQDEVAQKETAAAPESPLLPKIVRFNDLARCGDEVWIEHDGQLYRLRRTRLGKLILTK</sequence>
<dbReference type="KEGG" id="rml:FF011L_14310"/>
<protein>
    <recommendedName>
        <fullName evidence="4">Hemin uptake protein hemP</fullName>
    </recommendedName>
</protein>
<feature type="region of interest" description="Disordered" evidence="1">
    <location>
        <begin position="1"/>
        <end position="22"/>
    </location>
</feature>
<organism evidence="2 3">
    <name type="scientific">Roseimaritima multifibrata</name>
    <dbReference type="NCBI Taxonomy" id="1930274"/>
    <lineage>
        <taxon>Bacteria</taxon>
        <taxon>Pseudomonadati</taxon>
        <taxon>Planctomycetota</taxon>
        <taxon>Planctomycetia</taxon>
        <taxon>Pirellulales</taxon>
        <taxon>Pirellulaceae</taxon>
        <taxon>Roseimaritima</taxon>
    </lineage>
</organism>
<dbReference type="EMBL" id="CP036262">
    <property type="protein sequence ID" value="QDS92683.1"/>
    <property type="molecule type" value="Genomic_DNA"/>
</dbReference>
<evidence type="ECO:0000256" key="1">
    <source>
        <dbReference type="SAM" id="MobiDB-lite"/>
    </source>
</evidence>
<dbReference type="OrthoDB" id="290460at2"/>
<gene>
    <name evidence="2" type="ORF">FF011L_14310</name>
</gene>
<evidence type="ECO:0000313" key="2">
    <source>
        <dbReference type="EMBL" id="QDS92683.1"/>
    </source>
</evidence>
<keyword evidence="3" id="KW-1185">Reference proteome</keyword>
<evidence type="ECO:0008006" key="4">
    <source>
        <dbReference type="Google" id="ProtNLM"/>
    </source>
</evidence>
<dbReference type="Pfam" id="PF10636">
    <property type="entry name" value="hemP"/>
    <property type="match status" value="1"/>
</dbReference>
<dbReference type="Proteomes" id="UP000320672">
    <property type="component" value="Chromosome"/>
</dbReference>
<dbReference type="RefSeq" id="WP_145350904.1">
    <property type="nucleotide sequence ID" value="NZ_CP036262.1"/>
</dbReference>
<accession>A0A517MCR2</accession>
<name>A0A517MCR2_9BACT</name>
<evidence type="ECO:0000313" key="3">
    <source>
        <dbReference type="Proteomes" id="UP000320672"/>
    </source>
</evidence>
<dbReference type="Gene3D" id="2.10.70.10">
    <property type="entry name" value="Complement Module, domain 1"/>
    <property type="match status" value="1"/>
</dbReference>
<dbReference type="InterPro" id="IPR019600">
    <property type="entry name" value="Hemin_uptake_protein_HemP"/>
</dbReference>
<dbReference type="AlphaFoldDB" id="A0A517MCR2"/>
<proteinExistence type="predicted"/>
<reference evidence="2 3" key="1">
    <citation type="submission" date="2019-02" db="EMBL/GenBank/DDBJ databases">
        <title>Deep-cultivation of Planctomycetes and their phenomic and genomic characterization uncovers novel biology.</title>
        <authorList>
            <person name="Wiegand S."/>
            <person name="Jogler M."/>
            <person name="Boedeker C."/>
            <person name="Pinto D."/>
            <person name="Vollmers J."/>
            <person name="Rivas-Marin E."/>
            <person name="Kohn T."/>
            <person name="Peeters S.H."/>
            <person name="Heuer A."/>
            <person name="Rast P."/>
            <person name="Oberbeckmann S."/>
            <person name="Bunk B."/>
            <person name="Jeske O."/>
            <person name="Meyerdierks A."/>
            <person name="Storesund J.E."/>
            <person name="Kallscheuer N."/>
            <person name="Luecker S."/>
            <person name="Lage O.M."/>
            <person name="Pohl T."/>
            <person name="Merkel B.J."/>
            <person name="Hornburger P."/>
            <person name="Mueller R.-W."/>
            <person name="Bruemmer F."/>
            <person name="Labrenz M."/>
            <person name="Spormann A.M."/>
            <person name="Op den Camp H."/>
            <person name="Overmann J."/>
            <person name="Amann R."/>
            <person name="Jetten M.S.M."/>
            <person name="Mascher T."/>
            <person name="Medema M.H."/>
            <person name="Devos D.P."/>
            <person name="Kaster A.-K."/>
            <person name="Ovreas L."/>
            <person name="Rohde M."/>
            <person name="Galperin M.Y."/>
            <person name="Jogler C."/>
        </authorList>
    </citation>
    <scope>NUCLEOTIDE SEQUENCE [LARGE SCALE GENOMIC DNA]</scope>
    <source>
        <strain evidence="2 3">FF011L</strain>
    </source>
</reference>